<keyword evidence="2" id="KW-1185">Reference proteome</keyword>
<name>A0AAV7N0Q0_PLEWA</name>
<evidence type="ECO:0000313" key="1">
    <source>
        <dbReference type="EMBL" id="KAJ1109590.1"/>
    </source>
</evidence>
<reference evidence="1" key="1">
    <citation type="journal article" date="2022" name="bioRxiv">
        <title>Sequencing and chromosome-scale assembly of the giantPleurodeles waltlgenome.</title>
        <authorList>
            <person name="Brown T."/>
            <person name="Elewa A."/>
            <person name="Iarovenko S."/>
            <person name="Subramanian E."/>
            <person name="Araus A.J."/>
            <person name="Petzold A."/>
            <person name="Susuki M."/>
            <person name="Suzuki K.-i.T."/>
            <person name="Hayashi T."/>
            <person name="Toyoda A."/>
            <person name="Oliveira C."/>
            <person name="Osipova E."/>
            <person name="Leigh N.D."/>
            <person name="Simon A."/>
            <person name="Yun M.H."/>
        </authorList>
    </citation>
    <scope>NUCLEOTIDE SEQUENCE</scope>
    <source>
        <strain evidence="1">20211129_DDA</strain>
        <tissue evidence="1">Liver</tissue>
    </source>
</reference>
<proteinExistence type="predicted"/>
<organism evidence="1 2">
    <name type="scientific">Pleurodeles waltl</name>
    <name type="common">Iberian ribbed newt</name>
    <dbReference type="NCBI Taxonomy" id="8319"/>
    <lineage>
        <taxon>Eukaryota</taxon>
        <taxon>Metazoa</taxon>
        <taxon>Chordata</taxon>
        <taxon>Craniata</taxon>
        <taxon>Vertebrata</taxon>
        <taxon>Euteleostomi</taxon>
        <taxon>Amphibia</taxon>
        <taxon>Batrachia</taxon>
        <taxon>Caudata</taxon>
        <taxon>Salamandroidea</taxon>
        <taxon>Salamandridae</taxon>
        <taxon>Pleurodelinae</taxon>
        <taxon>Pleurodeles</taxon>
    </lineage>
</organism>
<accession>A0AAV7N0Q0</accession>
<dbReference type="Proteomes" id="UP001066276">
    <property type="component" value="Chromosome 9"/>
</dbReference>
<dbReference type="EMBL" id="JANPWB010000013">
    <property type="protein sequence ID" value="KAJ1109590.1"/>
    <property type="molecule type" value="Genomic_DNA"/>
</dbReference>
<sequence length="226" mass="25449">MTVPPMTNPPETVQSLTSDIFMERILQEITAVGRRLEGKDTKISDLTAESRSIRNDIASFQGRMTNIDHSLSIDEEKLNFSPYTDHELQYLRDKITDLEDWGHRNNVGFFGIPERVKGMDVKAILINNITTITGLTYSPAGVTEGTSPRPDVQRPGGQTRPVIACFHRHEQARQLLTAPRTHGPYLYENRKLKMVPDFSQDINERRGAFLALPPPNTPIGHQVCSV</sequence>
<comment type="caution">
    <text evidence="1">The sequence shown here is derived from an EMBL/GenBank/DDBJ whole genome shotgun (WGS) entry which is preliminary data.</text>
</comment>
<gene>
    <name evidence="1" type="ORF">NDU88_006950</name>
</gene>
<evidence type="ECO:0000313" key="2">
    <source>
        <dbReference type="Proteomes" id="UP001066276"/>
    </source>
</evidence>
<dbReference type="AlphaFoldDB" id="A0AAV7N0Q0"/>
<protein>
    <submittedName>
        <fullName evidence="1">Uncharacterized protein</fullName>
    </submittedName>
</protein>
<dbReference type="Gene3D" id="3.30.70.1820">
    <property type="entry name" value="L1 transposable element, RRM domain"/>
    <property type="match status" value="1"/>
</dbReference>